<evidence type="ECO:0000259" key="2">
    <source>
        <dbReference type="Pfam" id="PF00266"/>
    </source>
</evidence>
<accession>A0AAD2DPN8</accession>
<dbReference type="Gene3D" id="3.40.640.10">
    <property type="entry name" value="Type I PLP-dependent aspartate aminotransferase-like (Major domain)"/>
    <property type="match status" value="1"/>
</dbReference>
<sequence length="642" mass="72869">MHSPGLWEVTRVCFEGCCPNPIFRGLEPNQATVKNRSTSATCRHDFAATTNSSFFPNTQFTNHESIPSLQESFVQFIKAYPKYSETAQVDQIRTQEYVHLSESNHVCLDYIGVGLFSQSRSLFQSQSQYISTSTIASSSNPPSQKSDCPVFGITYKSVNLKSQLLHGGDGSKLESALKKRIMDFLKISQNDYSMVFTANRSSAFKLVAESYPFQCSRKLLTVYDHESEALETMINTSEKRGAYVMAAEFKWPRLRIHSAKLKKMIVRKKQQQKHRGLFVFPLQSRITGTSYSYQWMTMAKENGWHVLLDACALRPKDMDSFGFSLFHPDFLICSFYKVFGENPTGFGCLFIKKSTVPNLEASTGAGIVSLIPAKQLLRFPEDSSGTDTELELISKLGTNQDSIDISSSLSSRITEQNKQNGNSKEGDQKDAGLKENRLEDSEQRESNEKNKTADEHGSLNVECRCLDQVDSLGLMVISSRGRYLINWLVSALMRLQHPNRLDNASLVTIYGPKVKFDRGPALAFDIYDWKGEKVEPVLVQKLADRNNISLGHAVLNHIWFSEKYEEEKQRVMERNSKEKETTRTESKKSEPGITVVTVALTFLANFEDVYRLWAFVAQFLDADFVEKERWRYTALNQKTIEV</sequence>
<evidence type="ECO:0000256" key="1">
    <source>
        <dbReference type="SAM" id="MobiDB-lite"/>
    </source>
</evidence>
<dbReference type="InterPro" id="IPR015421">
    <property type="entry name" value="PyrdxlP-dep_Trfase_major"/>
</dbReference>
<feature type="region of interest" description="Disordered" evidence="1">
    <location>
        <begin position="410"/>
        <end position="456"/>
    </location>
</feature>
<evidence type="ECO:0000313" key="3">
    <source>
        <dbReference type="EMBL" id="CAI9762387.1"/>
    </source>
</evidence>
<dbReference type="EMBL" id="OU503040">
    <property type="protein sequence ID" value="CAI9762387.1"/>
    <property type="molecule type" value="Genomic_DNA"/>
</dbReference>
<dbReference type="PANTHER" id="PTHR14237">
    <property type="entry name" value="MOLYBDOPTERIN COFACTOR SULFURASE MOSC"/>
    <property type="match status" value="1"/>
</dbReference>
<dbReference type="Pfam" id="PF00266">
    <property type="entry name" value="Aminotran_5"/>
    <property type="match status" value="1"/>
</dbReference>
<protein>
    <recommendedName>
        <fullName evidence="2">Aminotransferase class V domain-containing protein</fullName>
    </recommendedName>
</protein>
<dbReference type="PANTHER" id="PTHR14237:SF88">
    <property type="entry name" value="PYRIDOXAL PHOSPHATE (PLP)-DEPENDENT TRANSFERASES SUPERFAMILY PROTEIN"/>
    <property type="match status" value="1"/>
</dbReference>
<evidence type="ECO:0000313" key="4">
    <source>
        <dbReference type="Proteomes" id="UP000834106"/>
    </source>
</evidence>
<dbReference type="Proteomes" id="UP000834106">
    <property type="component" value="Chromosome 5"/>
</dbReference>
<feature type="compositionally biased region" description="Basic and acidic residues" evidence="1">
    <location>
        <begin position="424"/>
        <end position="456"/>
    </location>
</feature>
<reference evidence="3" key="1">
    <citation type="submission" date="2023-05" db="EMBL/GenBank/DDBJ databases">
        <authorList>
            <person name="Huff M."/>
        </authorList>
    </citation>
    <scope>NUCLEOTIDE SEQUENCE</scope>
</reference>
<dbReference type="AlphaFoldDB" id="A0AAD2DPN8"/>
<keyword evidence="4" id="KW-1185">Reference proteome</keyword>
<organism evidence="3 4">
    <name type="scientific">Fraxinus pennsylvanica</name>
    <dbReference type="NCBI Taxonomy" id="56036"/>
    <lineage>
        <taxon>Eukaryota</taxon>
        <taxon>Viridiplantae</taxon>
        <taxon>Streptophyta</taxon>
        <taxon>Embryophyta</taxon>
        <taxon>Tracheophyta</taxon>
        <taxon>Spermatophyta</taxon>
        <taxon>Magnoliopsida</taxon>
        <taxon>eudicotyledons</taxon>
        <taxon>Gunneridae</taxon>
        <taxon>Pentapetalae</taxon>
        <taxon>asterids</taxon>
        <taxon>lamiids</taxon>
        <taxon>Lamiales</taxon>
        <taxon>Oleaceae</taxon>
        <taxon>Oleeae</taxon>
        <taxon>Fraxinus</taxon>
    </lineage>
</organism>
<proteinExistence type="predicted"/>
<name>A0AAD2DPN8_9LAMI</name>
<dbReference type="SUPFAM" id="SSF53383">
    <property type="entry name" value="PLP-dependent transferases"/>
    <property type="match status" value="1"/>
</dbReference>
<dbReference type="InterPro" id="IPR015424">
    <property type="entry name" value="PyrdxlP-dep_Trfase"/>
</dbReference>
<gene>
    <name evidence="3" type="ORF">FPE_LOCUS9817</name>
</gene>
<feature type="compositionally biased region" description="Polar residues" evidence="1">
    <location>
        <begin position="412"/>
        <end position="423"/>
    </location>
</feature>
<dbReference type="InterPro" id="IPR000192">
    <property type="entry name" value="Aminotrans_V_dom"/>
</dbReference>
<feature type="domain" description="Aminotransferase class V" evidence="2">
    <location>
        <begin position="177"/>
        <end position="366"/>
    </location>
</feature>